<organism evidence="1 2">
    <name type="scientific">Celeribacter baekdonensis</name>
    <dbReference type="NCBI Taxonomy" id="875171"/>
    <lineage>
        <taxon>Bacteria</taxon>
        <taxon>Pseudomonadati</taxon>
        <taxon>Pseudomonadota</taxon>
        <taxon>Alphaproteobacteria</taxon>
        <taxon>Rhodobacterales</taxon>
        <taxon>Roseobacteraceae</taxon>
        <taxon>Celeribacter</taxon>
    </lineage>
</organism>
<gene>
    <name evidence="1" type="ORF">DA792_13670</name>
</gene>
<sequence>MEKNKIQVLGLEDAERPILTASDVRFEQTDSITMQRALPAQLLPLVWAQRTSAILKVFRCGPRHDIGGQELGSHVDKPRKEEAAGVLDQAMGKVRGRSGRRLRQGCC</sequence>
<proteinExistence type="predicted"/>
<protein>
    <submittedName>
        <fullName evidence="1">Uncharacterized protein</fullName>
    </submittedName>
</protein>
<evidence type="ECO:0000313" key="2">
    <source>
        <dbReference type="Proteomes" id="UP000241447"/>
    </source>
</evidence>
<reference evidence="1 2" key="1">
    <citation type="submission" date="2018-03" db="EMBL/GenBank/DDBJ databases">
        <title>The Complete Genome of Celeribacter baekdonensis strain LH4, a Thiosulfate-Oxidizing Alphaproteobacterium Isolated from Gulf of Mexico Continental Slope Sediments.</title>
        <authorList>
            <person name="Flood B.E."/>
            <person name="Bailey J.V."/>
            <person name="Leprich D."/>
        </authorList>
    </citation>
    <scope>NUCLEOTIDE SEQUENCE [LARGE SCALE GENOMIC DNA]</scope>
    <source>
        <strain evidence="1 2">LH4</strain>
    </source>
</reference>
<evidence type="ECO:0000313" key="1">
    <source>
        <dbReference type="EMBL" id="AVW91996.1"/>
    </source>
</evidence>
<dbReference type="KEGG" id="cbak:DA792_13670"/>
<dbReference type="Proteomes" id="UP000241447">
    <property type="component" value="Chromosome"/>
</dbReference>
<dbReference type="AlphaFoldDB" id="A0A2R4M4B4"/>
<dbReference type="EMBL" id="CP028475">
    <property type="protein sequence ID" value="AVW91996.1"/>
    <property type="molecule type" value="Genomic_DNA"/>
</dbReference>
<name>A0A2R4M4B4_9RHOB</name>
<accession>A0A2R4M4B4</accession>